<reference evidence="2 3" key="1">
    <citation type="journal article" date="2020" name="BMC Genomics">
        <title>Intraspecific diversification of the crop wild relative Brassica cretica Lam. using demographic model selection.</title>
        <authorList>
            <person name="Kioukis A."/>
            <person name="Michalopoulou V.A."/>
            <person name="Briers L."/>
            <person name="Pirintsos S."/>
            <person name="Studholme D.J."/>
            <person name="Pavlidis P."/>
            <person name="Sarris P.F."/>
        </authorList>
    </citation>
    <scope>NUCLEOTIDE SEQUENCE [LARGE SCALE GENOMIC DNA]</scope>
    <source>
        <strain evidence="3">cv. PFS-1207/04</strain>
    </source>
</reference>
<proteinExistence type="predicted"/>
<accession>A0ABQ7BAV6</accession>
<comment type="caution">
    <text evidence="2">The sequence shown here is derived from an EMBL/GenBank/DDBJ whole genome shotgun (WGS) entry which is preliminary data.</text>
</comment>
<organism evidence="2 3">
    <name type="scientific">Brassica cretica</name>
    <name type="common">Mustard</name>
    <dbReference type="NCBI Taxonomy" id="69181"/>
    <lineage>
        <taxon>Eukaryota</taxon>
        <taxon>Viridiplantae</taxon>
        <taxon>Streptophyta</taxon>
        <taxon>Embryophyta</taxon>
        <taxon>Tracheophyta</taxon>
        <taxon>Spermatophyta</taxon>
        <taxon>Magnoliopsida</taxon>
        <taxon>eudicotyledons</taxon>
        <taxon>Gunneridae</taxon>
        <taxon>Pentapetalae</taxon>
        <taxon>rosids</taxon>
        <taxon>malvids</taxon>
        <taxon>Brassicales</taxon>
        <taxon>Brassicaceae</taxon>
        <taxon>Brassiceae</taxon>
        <taxon>Brassica</taxon>
    </lineage>
</organism>
<dbReference type="EMBL" id="QGKV02001507">
    <property type="protein sequence ID" value="KAF3529462.1"/>
    <property type="molecule type" value="Genomic_DNA"/>
</dbReference>
<evidence type="ECO:0000256" key="1">
    <source>
        <dbReference type="SAM" id="MobiDB-lite"/>
    </source>
</evidence>
<evidence type="ECO:0000313" key="2">
    <source>
        <dbReference type="EMBL" id="KAF3529462.1"/>
    </source>
</evidence>
<evidence type="ECO:0000313" key="3">
    <source>
        <dbReference type="Proteomes" id="UP000266723"/>
    </source>
</evidence>
<keyword evidence="3" id="KW-1185">Reference proteome</keyword>
<evidence type="ECO:0008006" key="4">
    <source>
        <dbReference type="Google" id="ProtNLM"/>
    </source>
</evidence>
<gene>
    <name evidence="2" type="ORF">DY000_02041846</name>
</gene>
<protein>
    <recommendedName>
        <fullName evidence="4">TFIIS N-terminal domain-containing protein</fullName>
    </recommendedName>
</protein>
<feature type="compositionally biased region" description="Polar residues" evidence="1">
    <location>
        <begin position="227"/>
        <end position="237"/>
    </location>
</feature>
<dbReference type="Proteomes" id="UP000266723">
    <property type="component" value="Unassembled WGS sequence"/>
</dbReference>
<sequence>MMSQSPVSVSRFIAIRGDQRSTTWKPQLRWLCISLDAIDRHVKSSNVPQKLLNVLDRMKRGLVRFQSKERKGDSTIVLDLEPTHVKSPLGLLALDKPQEAATSLIQNVEKNDQNRLDAIDRQVKSSEIPQELLNVLKEMKRDAARFLDLPHETETKAKKLTGHDGEKVSLIKLATWIEVPARDNRSHVFARWLSHHKRKLKMSTLASQSTAIVEPKEKSESGVMWSPQATSSQETSGGSRQIYLGMISLKVDMTLPSSTQFAKTSLLQPI</sequence>
<feature type="region of interest" description="Disordered" evidence="1">
    <location>
        <begin position="211"/>
        <end position="237"/>
    </location>
</feature>
<name>A0ABQ7BAV6_BRACR</name>